<keyword evidence="3" id="KW-1185">Reference proteome</keyword>
<dbReference type="Gene3D" id="3.30.300.20">
    <property type="match status" value="1"/>
</dbReference>
<reference evidence="2 3" key="1">
    <citation type="submission" date="2015-11" db="EMBL/GenBank/DDBJ databases">
        <title>Draft genome sequences of new species of the genus Lactobacillus isolated from orchardgrass silage.</title>
        <authorList>
            <person name="Tohno M."/>
            <person name="Tanizawa Y."/>
            <person name="Arita M."/>
        </authorList>
    </citation>
    <scope>NUCLEOTIDE SEQUENCE [LARGE SCALE GENOMIC DNA]</scope>
    <source>
        <strain evidence="2 3">IWT126</strain>
    </source>
</reference>
<dbReference type="PANTHER" id="PTHR33797:SF2">
    <property type="entry name" value="ORGANIC HYDROPEROXIDE RESISTANCE PROTEIN-LIKE"/>
    <property type="match status" value="1"/>
</dbReference>
<proteinExistence type="inferred from homology"/>
<name>A0A1Z5H428_9LACO</name>
<dbReference type="InterPro" id="IPR019953">
    <property type="entry name" value="OHR"/>
</dbReference>
<comment type="caution">
    <text evidence="2">The sequence shown here is derived from an EMBL/GenBank/DDBJ whole genome shotgun (WGS) entry which is preliminary data.</text>
</comment>
<dbReference type="OrthoDB" id="9797508at2"/>
<dbReference type="Proteomes" id="UP000198402">
    <property type="component" value="Unassembled WGS sequence"/>
</dbReference>
<dbReference type="InterPro" id="IPR015946">
    <property type="entry name" value="KH_dom-like_a/b"/>
</dbReference>
<evidence type="ECO:0000256" key="1">
    <source>
        <dbReference type="ARBA" id="ARBA00007378"/>
    </source>
</evidence>
<protein>
    <submittedName>
        <fullName evidence="2">OsmC/Ohr family protein</fullName>
    </submittedName>
</protein>
<comment type="similarity">
    <text evidence="1">Belongs to the OsmC/Ohr family.</text>
</comment>
<dbReference type="GO" id="GO:0006979">
    <property type="term" value="P:response to oxidative stress"/>
    <property type="evidence" value="ECO:0007669"/>
    <property type="project" value="InterPro"/>
</dbReference>
<dbReference type="STRING" id="1302250.GCA_001313225_00074"/>
<dbReference type="RefSeq" id="WP_054653605.1">
    <property type="nucleotide sequence ID" value="NZ_BBFL01000001.1"/>
</dbReference>
<dbReference type="PANTHER" id="PTHR33797">
    <property type="entry name" value="ORGANIC HYDROPEROXIDE RESISTANCE PROTEIN-LIKE"/>
    <property type="match status" value="1"/>
</dbReference>
<dbReference type="SUPFAM" id="SSF82784">
    <property type="entry name" value="OsmC-like"/>
    <property type="match status" value="1"/>
</dbReference>
<dbReference type="Pfam" id="PF02566">
    <property type="entry name" value="OsmC"/>
    <property type="match status" value="1"/>
</dbReference>
<organism evidence="2 3">
    <name type="scientific">Secundilactobacillus silagei JCM 19001</name>
    <dbReference type="NCBI Taxonomy" id="1302250"/>
    <lineage>
        <taxon>Bacteria</taxon>
        <taxon>Bacillati</taxon>
        <taxon>Bacillota</taxon>
        <taxon>Bacilli</taxon>
        <taxon>Lactobacillales</taxon>
        <taxon>Lactobacillaceae</taxon>
        <taxon>Secundilactobacillus</taxon>
    </lineage>
</organism>
<dbReference type="AlphaFoldDB" id="A0A1Z5H428"/>
<sequence>MAINGSLYHTEAVNEKGLSGVSFIRGNEGLALGVSSSLVKGSGTNPEQLVGLAISTCFNATIEIIEKQHNLPHTSVVHTGVDQLKDDTGYKFVVRVQVLMNGVKRDQAQALVDEAKNYCPVAKMIKQNANVSFEVVDEFAF</sequence>
<dbReference type="EMBL" id="BCMG01000001">
    <property type="protein sequence ID" value="GAT17795.1"/>
    <property type="molecule type" value="Genomic_DNA"/>
</dbReference>
<evidence type="ECO:0000313" key="2">
    <source>
        <dbReference type="EMBL" id="GAT17795.1"/>
    </source>
</evidence>
<dbReference type="InterPro" id="IPR036102">
    <property type="entry name" value="OsmC/Ohrsf"/>
</dbReference>
<evidence type="ECO:0000313" key="3">
    <source>
        <dbReference type="Proteomes" id="UP000198402"/>
    </source>
</evidence>
<accession>A0A1Z5H428</accession>
<dbReference type="InterPro" id="IPR003718">
    <property type="entry name" value="OsmC/Ohr_fam"/>
</dbReference>
<gene>
    <name evidence="2" type="primary">osmC_1</name>
    <name evidence="2" type="ORF">IWT126_00051</name>
</gene>